<protein>
    <recommendedName>
        <fullName evidence="2">Beta-ribofuranosylaminobenzene 5'-phosphate synthase</fullName>
        <shortName evidence="2">Beta-RFA-P synthase</shortName>
        <ecNumber evidence="2">2.4.2.54</ecNumber>
    </recommendedName>
</protein>
<dbReference type="PANTHER" id="PTHR20861">
    <property type="entry name" value="HOMOSERINE/4-DIPHOSPHOCYTIDYL-2-C-METHYL-D-ERYTHRITOL KINASE"/>
    <property type="match status" value="1"/>
</dbReference>
<evidence type="ECO:0000259" key="3">
    <source>
        <dbReference type="Pfam" id="PF00288"/>
    </source>
</evidence>
<comment type="subunit">
    <text evidence="2">Homodimer.</text>
</comment>
<evidence type="ECO:0000256" key="2">
    <source>
        <dbReference type="PIRNR" id="PIRNR004884"/>
    </source>
</evidence>
<name>A0A7J3ZJH5_9CREN</name>
<evidence type="ECO:0000313" key="4">
    <source>
        <dbReference type="EMBL" id="HHQ80271.1"/>
    </source>
</evidence>
<dbReference type="Gene3D" id="3.30.230.10">
    <property type="match status" value="1"/>
</dbReference>
<dbReference type="EMBL" id="DRZC01000031">
    <property type="protein sequence ID" value="HHQ80271.1"/>
    <property type="molecule type" value="Genomic_DNA"/>
</dbReference>
<sequence length="335" mass="36406">MLGKEDAPEDYRVRVSAPAHLHIGNYELSYAFGRILGTIGVTIAYPRTTVVACPSSKLAYSGPERQIAERVLEALNAGSADIKVESAIPVGVGLGGTTALALSLAIALAGLRGEGLQRGDIERIARELERGTWSALGVYSIMYGGLVVDSGRRGSSPPKLLARIPLPSTWRVLVVILKGHRNRIRELKRREDEILRNLKPASEDFTSRLAHRALSGILSCAAEGDLACFLKASFEFNRVLGDYWREHGQEHAYCCEEALEAVRVLEECCGSPLIQSSWGPALWTLAGSLESAARMRDAVLEWARARGIELEVFLTRPDNTGATAEPGDVIGWRCA</sequence>
<dbReference type="AlphaFoldDB" id="A0A7J3ZJH5"/>
<accession>A0A7J3ZJH5</accession>
<evidence type="ECO:0000256" key="1">
    <source>
        <dbReference type="ARBA" id="ARBA00022679"/>
    </source>
</evidence>
<dbReference type="InterPro" id="IPR014721">
    <property type="entry name" value="Ribsml_uS5_D2-typ_fold_subgr"/>
</dbReference>
<dbReference type="GO" id="GO:0005524">
    <property type="term" value="F:ATP binding"/>
    <property type="evidence" value="ECO:0007669"/>
    <property type="project" value="UniProtKB-UniRule"/>
</dbReference>
<dbReference type="PANTHER" id="PTHR20861:SF6">
    <property type="entry name" value="BETA-RIBOFURANOSYLPHENOL 5'-PHOSPHATE SYNTHASE"/>
    <property type="match status" value="1"/>
</dbReference>
<gene>
    <name evidence="4" type="ORF">ENM78_02245</name>
</gene>
<comment type="caution">
    <text evidence="4">The sequence shown here is derived from an EMBL/GenBank/DDBJ whole genome shotgun (WGS) entry which is preliminary data.</text>
</comment>
<dbReference type="SUPFAM" id="SSF54211">
    <property type="entry name" value="Ribosomal protein S5 domain 2-like"/>
    <property type="match status" value="1"/>
</dbReference>
<dbReference type="InterPro" id="IPR020568">
    <property type="entry name" value="Ribosomal_Su5_D2-typ_SF"/>
</dbReference>
<dbReference type="UniPathway" id="UPA00065"/>
<comment type="catalytic activity">
    <reaction evidence="2">
        <text>5-phospho-alpha-D-ribose 1-diphosphate + 4-hydroxybenzoate + H(+) = 4-(beta-D-ribofuranosyl)phenol 5'-phosphate + CO2 + diphosphate</text>
        <dbReference type="Rhea" id="RHEA:48556"/>
        <dbReference type="ChEBI" id="CHEBI:15378"/>
        <dbReference type="ChEBI" id="CHEBI:16526"/>
        <dbReference type="ChEBI" id="CHEBI:17879"/>
        <dbReference type="ChEBI" id="CHEBI:33019"/>
        <dbReference type="ChEBI" id="CHEBI:58017"/>
        <dbReference type="ChEBI" id="CHEBI:82767"/>
        <dbReference type="EC" id="2.4.2.54"/>
    </reaction>
</comment>
<comment type="pathway">
    <text evidence="2">Cofactor biosynthesis; 5,6,7,8-tetrahydromethanopterin biosynthesis.</text>
</comment>
<dbReference type="GO" id="GO:0043793">
    <property type="term" value="F:beta-ribofuranosylaminobenzene 5'-phosphate synthase activity"/>
    <property type="evidence" value="ECO:0007669"/>
    <property type="project" value="UniProtKB-EC"/>
</dbReference>
<reference evidence="4" key="1">
    <citation type="journal article" date="2020" name="mSystems">
        <title>Genome- and Community-Level Interaction Insights into Carbon Utilization and Element Cycling Functions of Hydrothermarchaeota in Hydrothermal Sediment.</title>
        <authorList>
            <person name="Zhou Z."/>
            <person name="Liu Y."/>
            <person name="Xu W."/>
            <person name="Pan J."/>
            <person name="Luo Z.H."/>
            <person name="Li M."/>
        </authorList>
    </citation>
    <scope>NUCLEOTIDE SEQUENCE [LARGE SCALE GENOMIC DNA]</scope>
    <source>
        <strain evidence="4">SpSt-1116</strain>
    </source>
</reference>
<feature type="domain" description="GHMP kinase N-terminal" evidence="3">
    <location>
        <begin position="67"/>
        <end position="145"/>
    </location>
</feature>
<dbReference type="EC" id="2.4.2.54" evidence="2"/>
<proteinExistence type="inferred from homology"/>
<comment type="similarity">
    <text evidence="2">Belongs to the beta-RFA-P synthase family.</text>
</comment>
<keyword evidence="1 2" id="KW-0808">Transferase</keyword>
<dbReference type="PIRSF" id="PIRSF004884">
    <property type="entry name" value="Sugar_kin_arch"/>
    <property type="match status" value="1"/>
</dbReference>
<organism evidence="4">
    <name type="scientific">Fervidicoccus fontis</name>
    <dbReference type="NCBI Taxonomy" id="683846"/>
    <lineage>
        <taxon>Archaea</taxon>
        <taxon>Thermoproteota</taxon>
        <taxon>Thermoprotei</taxon>
        <taxon>Fervidicoccales</taxon>
        <taxon>Fervidicoccaceae</taxon>
        <taxon>Fervidicoccus</taxon>
    </lineage>
</organism>
<keyword evidence="2" id="KW-0328">Glycosyltransferase</keyword>
<dbReference type="InterPro" id="IPR004422">
    <property type="entry name" value="RFAP_synthase"/>
</dbReference>
<dbReference type="Pfam" id="PF00288">
    <property type="entry name" value="GHMP_kinases_N"/>
    <property type="match status" value="1"/>
</dbReference>
<comment type="function">
    <text evidence="2">Catalyzes the condensation of 4-aminobenzoate (pABA) with 5-phospho-alpha-D-ribose 1-diphosphate (PRPP) to produce beta-ribofuranosylaminobenzene 5'-phosphate (beta-RFA-P).</text>
</comment>
<dbReference type="InterPro" id="IPR006204">
    <property type="entry name" value="GHMP_kinase_N_dom"/>
</dbReference>